<dbReference type="InterPro" id="IPR010992">
    <property type="entry name" value="IHF-like_DNA-bd_dom_sf"/>
</dbReference>
<dbReference type="SUPFAM" id="SSF47729">
    <property type="entry name" value="IHF-like DNA-binding proteins"/>
    <property type="match status" value="1"/>
</dbReference>
<name>A0A191US36_9ACTN</name>
<protein>
    <submittedName>
        <fullName evidence="1">Uncharacterized protein</fullName>
    </submittedName>
</protein>
<dbReference type="Proteomes" id="UP000078468">
    <property type="component" value="Chromosome"/>
</dbReference>
<proteinExistence type="predicted"/>
<reference evidence="1 2" key="1">
    <citation type="submission" date="2016-05" db="EMBL/GenBank/DDBJ databases">
        <title>Non-Contiguous Finished Genome Sequence of Streptomyces parvulus 2297 Integrated Site-Specifically with Actinophage R4.</title>
        <authorList>
            <person name="Nishizawa T."/>
            <person name="Miura T."/>
            <person name="Harada C."/>
            <person name="Guo Y."/>
            <person name="Narisawa K."/>
            <person name="Ohta H."/>
            <person name="Takahashi H."/>
            <person name="Shirai M."/>
        </authorList>
    </citation>
    <scope>NUCLEOTIDE SEQUENCE [LARGE SCALE GENOMIC DNA]</scope>
    <source>
        <strain evidence="1 2">2297</strain>
    </source>
</reference>
<sequence length="86" mass="9393">MDKARLIEATAHRAAPEGGRSLTVEDVERVCDALFGTVERPGVIAEALEQDEKVILGSFGGFRRDDRDAAFDPGTALTEYLRGETR</sequence>
<dbReference type="Gene3D" id="4.10.520.10">
    <property type="entry name" value="IHF-like DNA-binding proteins"/>
    <property type="match status" value="1"/>
</dbReference>
<dbReference type="AlphaFoldDB" id="A0A191US36"/>
<dbReference type="EMBL" id="CP015866">
    <property type="protein sequence ID" value="ANJ05519.1"/>
    <property type="molecule type" value="Genomic_DNA"/>
</dbReference>
<dbReference type="RefSeq" id="WP_064725890.1">
    <property type="nucleotide sequence ID" value="NZ_BMRX01000015.1"/>
</dbReference>
<evidence type="ECO:0000313" key="2">
    <source>
        <dbReference type="Proteomes" id="UP000078468"/>
    </source>
</evidence>
<evidence type="ECO:0000313" key="1">
    <source>
        <dbReference type="EMBL" id="ANJ05519.1"/>
    </source>
</evidence>
<dbReference type="GO" id="GO:0003677">
    <property type="term" value="F:DNA binding"/>
    <property type="evidence" value="ECO:0007669"/>
    <property type="project" value="InterPro"/>
</dbReference>
<dbReference type="GeneID" id="91303261"/>
<dbReference type="KEGG" id="spav:Spa2297_00080"/>
<accession>A0A191US36</accession>
<organism evidence="1 2">
    <name type="scientific">Streptomyces parvulus</name>
    <dbReference type="NCBI Taxonomy" id="146923"/>
    <lineage>
        <taxon>Bacteria</taxon>
        <taxon>Bacillati</taxon>
        <taxon>Actinomycetota</taxon>
        <taxon>Actinomycetes</taxon>
        <taxon>Kitasatosporales</taxon>
        <taxon>Streptomycetaceae</taxon>
        <taxon>Streptomyces</taxon>
    </lineage>
</organism>
<gene>
    <name evidence="1" type="ORF">Spa2297_00080</name>
</gene>